<accession>A0A0W0GHW3</accession>
<keyword evidence="2" id="KW-1185">Reference proteome</keyword>
<evidence type="ECO:0000313" key="1">
    <source>
        <dbReference type="EMBL" id="KTB48137.1"/>
    </source>
</evidence>
<protein>
    <submittedName>
        <fullName evidence="1">Uncharacterized protein</fullName>
    </submittedName>
</protein>
<comment type="caution">
    <text evidence="1">The sequence shown here is derived from an EMBL/GenBank/DDBJ whole genome shotgun (WGS) entry which is preliminary data.</text>
</comment>
<dbReference type="EMBL" id="LFDV01000002">
    <property type="protein sequence ID" value="KTB48137.1"/>
    <property type="molecule type" value="Genomic_DNA"/>
</dbReference>
<sequence length="97" mass="11158">MCYNPHMPLRTLALPETLLPFVVSLSNHERGRRVDGRLIPFAVSLPNHERKCRTGVKAYAGEIVLKIHEYRIPRLAQRGKIGSFPEKHVIYRGNKNK</sequence>
<gene>
    <name evidence="1" type="ORF">DEALK_09820</name>
</gene>
<proteinExistence type="predicted"/>
<evidence type="ECO:0000313" key="2">
    <source>
        <dbReference type="Proteomes" id="UP000053947"/>
    </source>
</evidence>
<reference evidence="1 2" key="1">
    <citation type="submission" date="2015-06" db="EMBL/GenBank/DDBJ databases">
        <title>Genome sequence of the organohalide-respiring Dehalogenimonas alkenigignens type strain (IP3-3T).</title>
        <authorList>
            <person name="Key T.A."/>
            <person name="Richmond D.P."/>
            <person name="Bowman K.S."/>
            <person name="Cho Y.-J."/>
            <person name="Chun J."/>
            <person name="da Costa M.S."/>
            <person name="Rainey F.A."/>
            <person name="Moe W.M."/>
        </authorList>
    </citation>
    <scope>NUCLEOTIDE SEQUENCE [LARGE SCALE GENOMIC DNA]</scope>
    <source>
        <strain evidence="1 2">IP3-3</strain>
    </source>
</reference>
<dbReference type="Proteomes" id="UP000053947">
    <property type="component" value="Unassembled WGS sequence"/>
</dbReference>
<organism evidence="1 2">
    <name type="scientific">Dehalogenimonas alkenigignens</name>
    <dbReference type="NCBI Taxonomy" id="1217799"/>
    <lineage>
        <taxon>Bacteria</taxon>
        <taxon>Bacillati</taxon>
        <taxon>Chloroflexota</taxon>
        <taxon>Dehalococcoidia</taxon>
        <taxon>Dehalococcoidales</taxon>
        <taxon>Dehalococcoidaceae</taxon>
        <taxon>Dehalogenimonas</taxon>
    </lineage>
</organism>
<dbReference type="AlphaFoldDB" id="A0A0W0GHW3"/>
<name>A0A0W0GHW3_9CHLR</name>